<evidence type="ECO:0000313" key="5">
    <source>
        <dbReference type="Proteomes" id="UP001319200"/>
    </source>
</evidence>
<evidence type="ECO:0000313" key="4">
    <source>
        <dbReference type="EMBL" id="MBT1700987.1"/>
    </source>
</evidence>
<dbReference type="EMBL" id="JAHESF010000053">
    <property type="protein sequence ID" value="MBT1700987.1"/>
    <property type="molecule type" value="Genomic_DNA"/>
</dbReference>
<dbReference type="Proteomes" id="UP001319200">
    <property type="component" value="Unassembled WGS sequence"/>
</dbReference>
<sequence>MKHFSAFTVLLLFTVCLAQGQQKPLHPDLKIEQPAGPKPWTNLNINDKPGQFQFVVVTDRTGGHRPGIFEKGVDKVNLLQPEFVMSVGDMIEGYTTDTAEINRQWDEFCGFVGKLTMPFFYVPGNHDFTNPVMERIWKERFGPAYYSFVYKDVLFMALNSEDQTRGSGKGSISPPQLEWIRKTLDANRNVKWTFLFMHQPLWVQETDPVKWFDVEKLLADRKHTVFVGHRHHYERFERNNTQYYMLATTGGASALRGPQLGEFDHFVWVTMTEQGPILANLHLDGVFDHDVFNEQLTAFTEKIWSSNMIRVEEPLYVKGATFTQDSIRFRITNNFDVPVKVKLDHGFSWDFKADIAKPELTVPPNSVRFSSIELTARKQKEIEAMKAVKVKAGVAVQQAGKSDFFVPFEFNVAPLRRYELKKATGSIKTDGVLNDWASLPYTLPTPEGGRFGIAYDNKFIYLGVQVNDSELINDSAGTTINQDFVGFVLDGQPTTKSISEKGDDWFKNSLYFIASPEDGSGKSSVRDLGESEQQLVWKCIKNKSGYAFEIAIPIEYVQQQQGDLWQSVRVNVVVQDKDAKSSSRITWQPNWRDRDNLPGSGMFFRDAKSKM</sequence>
<dbReference type="PANTHER" id="PTHR43143">
    <property type="entry name" value="METALLOPHOSPHOESTERASE, CALCINEURIN SUPERFAMILY"/>
    <property type="match status" value="1"/>
</dbReference>
<name>A0AAP2GSV4_9BACT</name>
<gene>
    <name evidence="4" type="ORF">KK083_29105</name>
</gene>
<feature type="domain" description="Carbohydrate-binding" evidence="3">
    <location>
        <begin position="449"/>
        <end position="588"/>
    </location>
</feature>
<feature type="chain" id="PRO_5042889454" evidence="1">
    <location>
        <begin position="21"/>
        <end position="611"/>
    </location>
</feature>
<comment type="caution">
    <text evidence="4">The sequence shown here is derived from an EMBL/GenBank/DDBJ whole genome shotgun (WGS) entry which is preliminary data.</text>
</comment>
<keyword evidence="5" id="KW-1185">Reference proteome</keyword>
<evidence type="ECO:0000256" key="1">
    <source>
        <dbReference type="SAM" id="SignalP"/>
    </source>
</evidence>
<accession>A0AAP2GSV4</accession>
<dbReference type="InterPro" id="IPR029052">
    <property type="entry name" value="Metallo-depent_PP-like"/>
</dbReference>
<dbReference type="Pfam" id="PF00149">
    <property type="entry name" value="Metallophos"/>
    <property type="match status" value="1"/>
</dbReference>
<organism evidence="4 5">
    <name type="scientific">Chryseosolibacter histidini</name>
    <dbReference type="NCBI Taxonomy" id="2782349"/>
    <lineage>
        <taxon>Bacteria</taxon>
        <taxon>Pseudomonadati</taxon>
        <taxon>Bacteroidota</taxon>
        <taxon>Cytophagia</taxon>
        <taxon>Cytophagales</taxon>
        <taxon>Chryseotaleaceae</taxon>
        <taxon>Chryseosolibacter</taxon>
    </lineage>
</organism>
<dbReference type="AlphaFoldDB" id="A0AAP2GSV4"/>
<dbReference type="Gene3D" id="3.60.21.10">
    <property type="match status" value="1"/>
</dbReference>
<dbReference type="PANTHER" id="PTHR43143:SF1">
    <property type="entry name" value="SERINE_THREONINE-PROTEIN PHOSPHATASE CPPED1"/>
    <property type="match status" value="1"/>
</dbReference>
<dbReference type="InterPro" id="IPR010502">
    <property type="entry name" value="Carb-bd_dom_fam9"/>
</dbReference>
<dbReference type="SUPFAM" id="SSF56300">
    <property type="entry name" value="Metallo-dependent phosphatases"/>
    <property type="match status" value="1"/>
</dbReference>
<reference evidence="4 5" key="1">
    <citation type="submission" date="2021-05" db="EMBL/GenBank/DDBJ databases">
        <title>A Polyphasic approach of four new species of the genus Ohtaekwangia: Ohtaekwangia histidinii sp. nov., Ohtaekwangia cretensis sp. nov., Ohtaekwangia indiensis sp. nov., Ohtaekwangia reichenbachii sp. nov. from diverse environment.</title>
        <authorList>
            <person name="Octaviana S."/>
        </authorList>
    </citation>
    <scope>NUCLEOTIDE SEQUENCE [LARGE SCALE GENOMIC DNA]</scope>
    <source>
        <strain evidence="4 5">PWU4</strain>
    </source>
</reference>
<protein>
    <submittedName>
        <fullName evidence="4">Metallophosphoesterase</fullName>
    </submittedName>
</protein>
<evidence type="ECO:0000259" key="2">
    <source>
        <dbReference type="Pfam" id="PF00149"/>
    </source>
</evidence>
<dbReference type="InterPro" id="IPR051918">
    <property type="entry name" value="STPP_CPPED1"/>
</dbReference>
<dbReference type="GO" id="GO:0004553">
    <property type="term" value="F:hydrolase activity, hydrolyzing O-glycosyl compounds"/>
    <property type="evidence" value="ECO:0007669"/>
    <property type="project" value="InterPro"/>
</dbReference>
<dbReference type="GO" id="GO:0030246">
    <property type="term" value="F:carbohydrate binding"/>
    <property type="evidence" value="ECO:0007669"/>
    <property type="project" value="InterPro"/>
</dbReference>
<dbReference type="GO" id="GO:0016052">
    <property type="term" value="P:carbohydrate catabolic process"/>
    <property type="evidence" value="ECO:0007669"/>
    <property type="project" value="InterPro"/>
</dbReference>
<dbReference type="Pfam" id="PF06452">
    <property type="entry name" value="CBM9_1"/>
    <property type="match status" value="1"/>
</dbReference>
<feature type="signal peptide" evidence="1">
    <location>
        <begin position="1"/>
        <end position="20"/>
    </location>
</feature>
<evidence type="ECO:0000259" key="3">
    <source>
        <dbReference type="Pfam" id="PF06452"/>
    </source>
</evidence>
<dbReference type="RefSeq" id="WP_254169675.1">
    <property type="nucleotide sequence ID" value="NZ_JAHESF010000053.1"/>
</dbReference>
<dbReference type="InterPro" id="IPR004843">
    <property type="entry name" value="Calcineurin-like_PHP"/>
</dbReference>
<proteinExistence type="predicted"/>
<keyword evidence="1" id="KW-0732">Signal</keyword>
<dbReference type="Gene3D" id="2.60.40.1190">
    <property type="match status" value="1"/>
</dbReference>
<feature type="domain" description="Calcineurin-like phosphoesterase" evidence="2">
    <location>
        <begin position="78"/>
        <end position="233"/>
    </location>
</feature>
<dbReference type="SUPFAM" id="SSF49344">
    <property type="entry name" value="CBD9-like"/>
    <property type="match status" value="1"/>
</dbReference>